<dbReference type="PROSITE" id="PS50883">
    <property type="entry name" value="EAL"/>
    <property type="match status" value="1"/>
</dbReference>
<feature type="chain" id="PRO_5045551709" description="Diguanylate cyclase/phosphodiesterase with PAS/PAC sensor(S)" evidence="3">
    <location>
        <begin position="19"/>
        <end position="896"/>
    </location>
</feature>
<feature type="transmembrane region" description="Helical" evidence="2">
    <location>
        <begin position="28"/>
        <end position="47"/>
    </location>
</feature>
<dbReference type="RefSeq" id="WP_344660161.1">
    <property type="nucleotide sequence ID" value="NZ_BAAAQM010000037.1"/>
</dbReference>
<dbReference type="SMART" id="SM00267">
    <property type="entry name" value="GGDEF"/>
    <property type="match status" value="1"/>
</dbReference>
<feature type="domain" description="PAC" evidence="5">
    <location>
        <begin position="391"/>
        <end position="442"/>
    </location>
</feature>
<dbReference type="EMBL" id="BAAAQM010000037">
    <property type="protein sequence ID" value="GAA1986624.1"/>
    <property type="molecule type" value="Genomic_DNA"/>
</dbReference>
<accession>A0ABN2SH85</accession>
<organism evidence="8 9">
    <name type="scientific">Catenulispora subtropica</name>
    <dbReference type="NCBI Taxonomy" id="450798"/>
    <lineage>
        <taxon>Bacteria</taxon>
        <taxon>Bacillati</taxon>
        <taxon>Actinomycetota</taxon>
        <taxon>Actinomycetes</taxon>
        <taxon>Catenulisporales</taxon>
        <taxon>Catenulisporaceae</taxon>
        <taxon>Catenulispora</taxon>
    </lineage>
</organism>
<evidence type="ECO:0000259" key="7">
    <source>
        <dbReference type="PROSITE" id="PS50887"/>
    </source>
</evidence>
<dbReference type="InterPro" id="IPR001633">
    <property type="entry name" value="EAL_dom"/>
</dbReference>
<dbReference type="CDD" id="cd01949">
    <property type="entry name" value="GGDEF"/>
    <property type="match status" value="1"/>
</dbReference>
<dbReference type="SUPFAM" id="SSF141868">
    <property type="entry name" value="EAL domain-like"/>
    <property type="match status" value="1"/>
</dbReference>
<dbReference type="PROSITE" id="PS50112">
    <property type="entry name" value="PAS"/>
    <property type="match status" value="1"/>
</dbReference>
<dbReference type="InterPro" id="IPR000700">
    <property type="entry name" value="PAS-assoc_C"/>
</dbReference>
<keyword evidence="2" id="KW-0472">Membrane</keyword>
<dbReference type="InterPro" id="IPR052155">
    <property type="entry name" value="Biofilm_reg_signaling"/>
</dbReference>
<evidence type="ECO:0000256" key="1">
    <source>
        <dbReference type="SAM" id="MobiDB-lite"/>
    </source>
</evidence>
<feature type="transmembrane region" description="Helical" evidence="2">
    <location>
        <begin position="94"/>
        <end position="111"/>
    </location>
</feature>
<keyword evidence="2" id="KW-1133">Transmembrane helix</keyword>
<sequence>MTRCLIAAFLLISAAAFAAYELLASGQMVSWAVLGLASVAAVAAGIVRYRPRPALPWLLVGAALLVESVGDLVFQALGGSVGGGGAFPTVADGIYLVVYPLAAFALLGFVLRDTREYSRGTLLDLLIVAVGLGALSWSVFVVPASHLVAQPALNRTILLTYLLGDTLLLALALQLPLAGRLRAAPVPLLLVGALGMLYSDEYFAVTELHPSWTTAPGEIIGYAVFYVAWGLAALMPSMAQLVQPPTGRPWALVAPRTWVVLLCFAALISPVLLLVTAFRAQPSDTLVLAACCVVLFVLVFARLVQAIRAWQATTLRSETQAYLHTLIADAQDAVIVVSPEGRVGFASPSAQQLFGDRLGQGSVAVLFSGPDQALVARCFDQLGDPRATPQWPGAVTVETGDGRTLRAEARWSDLRTDPTVRGIVLTLRDVTEERRLEEELRRQALTDPLTGLMNRQGLRLLMHEAADAGPGGMDAAGLLMVDLDDFKEINDTLGHPIGDEVLVAVAERLTENVREGDAVARFGGDEFAVLMAPGPDQAGLETIAQRVLDAFDEPVESNAGPLRVTASVGLAVLGETDGSGGGEHGPGEEADNDPDALTRAADLALYAAKAEGKHRWCRYHSELLDQAVRRAELRAALDEALAHGSLTVLYQPIVHLHSRRIAGFEALARWPHPTLGLLGPDSFIPLAEETGQIRELGGQMLRLAVRQAVTWDAPRTGHGCFVGINVSVHQLRGEGFVEAVRDVLAQTGIDPRYVVLEVTETALLDHEDVGVREHLRDLRALGVAIALDDFGTGYASLISLHDMPIDIIKIDKSFTSRLTTSDRMRRLVRGLLTIGDTLGIGTIAEGVEEWDQHERLLELGVRAGQGYLYSRPLPADEASALWAASRPLPLTDRERP</sequence>
<feature type="transmembrane region" description="Helical" evidence="2">
    <location>
        <begin position="123"/>
        <end position="144"/>
    </location>
</feature>
<feature type="transmembrane region" description="Helical" evidence="2">
    <location>
        <begin position="156"/>
        <end position="174"/>
    </location>
</feature>
<dbReference type="SMART" id="SM00052">
    <property type="entry name" value="EAL"/>
    <property type="match status" value="1"/>
</dbReference>
<keyword evidence="9" id="KW-1185">Reference proteome</keyword>
<comment type="caution">
    <text evidence="8">The sequence shown here is derived from an EMBL/GenBank/DDBJ whole genome shotgun (WGS) entry which is preliminary data.</text>
</comment>
<feature type="domain" description="GGDEF" evidence="7">
    <location>
        <begin position="474"/>
        <end position="621"/>
    </location>
</feature>
<keyword evidence="3" id="KW-0732">Signal</keyword>
<dbReference type="InterPro" id="IPR000160">
    <property type="entry name" value="GGDEF_dom"/>
</dbReference>
<dbReference type="NCBIfam" id="TIGR00254">
    <property type="entry name" value="GGDEF"/>
    <property type="match status" value="1"/>
</dbReference>
<dbReference type="PROSITE" id="PS50887">
    <property type="entry name" value="GGDEF"/>
    <property type="match status" value="1"/>
</dbReference>
<dbReference type="Gene3D" id="3.20.20.450">
    <property type="entry name" value="EAL domain"/>
    <property type="match status" value="1"/>
</dbReference>
<dbReference type="PANTHER" id="PTHR44757:SF2">
    <property type="entry name" value="BIOFILM ARCHITECTURE MAINTENANCE PROTEIN MBAA"/>
    <property type="match status" value="1"/>
</dbReference>
<evidence type="ECO:0000259" key="5">
    <source>
        <dbReference type="PROSITE" id="PS50113"/>
    </source>
</evidence>
<reference evidence="8 9" key="1">
    <citation type="journal article" date="2019" name="Int. J. Syst. Evol. Microbiol.">
        <title>The Global Catalogue of Microorganisms (GCM) 10K type strain sequencing project: providing services to taxonomists for standard genome sequencing and annotation.</title>
        <authorList>
            <consortium name="The Broad Institute Genomics Platform"/>
            <consortium name="The Broad Institute Genome Sequencing Center for Infectious Disease"/>
            <person name="Wu L."/>
            <person name="Ma J."/>
        </authorList>
    </citation>
    <scope>NUCLEOTIDE SEQUENCE [LARGE SCALE GENOMIC DNA]</scope>
    <source>
        <strain evidence="8 9">JCM 16013</strain>
    </source>
</reference>
<protein>
    <recommendedName>
        <fullName evidence="10">Diguanylate cyclase/phosphodiesterase with PAS/PAC sensor(S)</fullName>
    </recommendedName>
</protein>
<evidence type="ECO:0000313" key="8">
    <source>
        <dbReference type="EMBL" id="GAA1986624.1"/>
    </source>
</evidence>
<gene>
    <name evidence="8" type="ORF">GCM10009838_56500</name>
</gene>
<evidence type="ECO:0000259" key="6">
    <source>
        <dbReference type="PROSITE" id="PS50883"/>
    </source>
</evidence>
<dbReference type="PANTHER" id="PTHR44757">
    <property type="entry name" value="DIGUANYLATE CYCLASE DGCP"/>
    <property type="match status" value="1"/>
</dbReference>
<dbReference type="Gene3D" id="3.30.70.270">
    <property type="match status" value="1"/>
</dbReference>
<evidence type="ECO:0000259" key="4">
    <source>
        <dbReference type="PROSITE" id="PS50112"/>
    </source>
</evidence>
<dbReference type="Pfam" id="PF00990">
    <property type="entry name" value="GGDEF"/>
    <property type="match status" value="1"/>
</dbReference>
<feature type="region of interest" description="Disordered" evidence="1">
    <location>
        <begin position="575"/>
        <end position="594"/>
    </location>
</feature>
<keyword evidence="2" id="KW-0812">Transmembrane</keyword>
<dbReference type="Pfam" id="PF00563">
    <property type="entry name" value="EAL"/>
    <property type="match status" value="1"/>
</dbReference>
<name>A0ABN2SH85_9ACTN</name>
<dbReference type="InterPro" id="IPR029787">
    <property type="entry name" value="Nucleotide_cyclase"/>
</dbReference>
<dbReference type="PROSITE" id="PS50113">
    <property type="entry name" value="PAC"/>
    <property type="match status" value="1"/>
</dbReference>
<feature type="domain" description="EAL" evidence="6">
    <location>
        <begin position="630"/>
        <end position="886"/>
    </location>
</feature>
<evidence type="ECO:0000256" key="3">
    <source>
        <dbReference type="SAM" id="SignalP"/>
    </source>
</evidence>
<dbReference type="SUPFAM" id="SSF55073">
    <property type="entry name" value="Nucleotide cyclase"/>
    <property type="match status" value="1"/>
</dbReference>
<feature type="transmembrane region" description="Helical" evidence="2">
    <location>
        <begin position="219"/>
        <end position="237"/>
    </location>
</feature>
<dbReference type="SMART" id="SM00091">
    <property type="entry name" value="PAS"/>
    <property type="match status" value="1"/>
</dbReference>
<dbReference type="CDD" id="cd01948">
    <property type="entry name" value="EAL"/>
    <property type="match status" value="1"/>
</dbReference>
<dbReference type="CDD" id="cd00130">
    <property type="entry name" value="PAS"/>
    <property type="match status" value="1"/>
</dbReference>
<feature type="signal peptide" evidence="3">
    <location>
        <begin position="1"/>
        <end position="18"/>
    </location>
</feature>
<feature type="transmembrane region" description="Helical" evidence="2">
    <location>
        <begin position="258"/>
        <end position="280"/>
    </location>
</feature>
<evidence type="ECO:0000313" key="9">
    <source>
        <dbReference type="Proteomes" id="UP001499854"/>
    </source>
</evidence>
<feature type="transmembrane region" description="Helical" evidence="2">
    <location>
        <begin position="286"/>
        <end position="304"/>
    </location>
</feature>
<dbReference type="InterPro" id="IPR043128">
    <property type="entry name" value="Rev_trsase/Diguanyl_cyclase"/>
</dbReference>
<evidence type="ECO:0008006" key="10">
    <source>
        <dbReference type="Google" id="ProtNLM"/>
    </source>
</evidence>
<dbReference type="Gene3D" id="3.30.450.20">
    <property type="entry name" value="PAS domain"/>
    <property type="match status" value="1"/>
</dbReference>
<dbReference type="InterPro" id="IPR035965">
    <property type="entry name" value="PAS-like_dom_sf"/>
</dbReference>
<feature type="domain" description="PAS" evidence="4">
    <location>
        <begin position="319"/>
        <end position="355"/>
    </location>
</feature>
<feature type="transmembrane region" description="Helical" evidence="2">
    <location>
        <begin position="54"/>
        <end position="74"/>
    </location>
</feature>
<evidence type="ECO:0000256" key="2">
    <source>
        <dbReference type="SAM" id="Phobius"/>
    </source>
</evidence>
<dbReference type="InterPro" id="IPR035919">
    <property type="entry name" value="EAL_sf"/>
</dbReference>
<dbReference type="NCBIfam" id="TIGR00229">
    <property type="entry name" value="sensory_box"/>
    <property type="match status" value="1"/>
</dbReference>
<dbReference type="InterPro" id="IPR000014">
    <property type="entry name" value="PAS"/>
</dbReference>
<dbReference type="SUPFAM" id="SSF55785">
    <property type="entry name" value="PYP-like sensor domain (PAS domain)"/>
    <property type="match status" value="1"/>
</dbReference>
<dbReference type="Proteomes" id="UP001499854">
    <property type="component" value="Unassembled WGS sequence"/>
</dbReference>
<proteinExistence type="predicted"/>